<dbReference type="RefSeq" id="WP_382354278.1">
    <property type="nucleotide sequence ID" value="NZ_JBHSMC010000025.1"/>
</dbReference>
<evidence type="ECO:0000256" key="8">
    <source>
        <dbReference type="PIRNR" id="PIRNR005096"/>
    </source>
</evidence>
<comment type="similarity">
    <text evidence="3 8">Belongs to the aldose epimerase family.</text>
</comment>
<evidence type="ECO:0000256" key="1">
    <source>
        <dbReference type="ARBA" id="ARBA00001614"/>
    </source>
</evidence>
<dbReference type="PROSITE" id="PS00545">
    <property type="entry name" value="ALDOSE_1_EPIMERASE"/>
    <property type="match status" value="1"/>
</dbReference>
<evidence type="ECO:0000313" key="9">
    <source>
        <dbReference type="EMBL" id="MFC5466359.1"/>
    </source>
</evidence>
<dbReference type="InterPro" id="IPR014718">
    <property type="entry name" value="GH-type_carb-bd"/>
</dbReference>
<dbReference type="InterPro" id="IPR015443">
    <property type="entry name" value="Aldose_1-epimerase"/>
</dbReference>
<evidence type="ECO:0000256" key="3">
    <source>
        <dbReference type="ARBA" id="ARBA00006206"/>
    </source>
</evidence>
<dbReference type="InterPro" id="IPR018052">
    <property type="entry name" value="Ald1_epimerase_CS"/>
</dbReference>
<organism evidence="9 10">
    <name type="scientific">Lederbergia graminis</name>
    <dbReference type="NCBI Taxonomy" id="735518"/>
    <lineage>
        <taxon>Bacteria</taxon>
        <taxon>Bacillati</taxon>
        <taxon>Bacillota</taxon>
        <taxon>Bacilli</taxon>
        <taxon>Bacillales</taxon>
        <taxon>Bacillaceae</taxon>
        <taxon>Lederbergia</taxon>
    </lineage>
</organism>
<comment type="caution">
    <text evidence="9">The sequence shown here is derived from an EMBL/GenBank/DDBJ whole genome shotgun (WGS) entry which is preliminary data.</text>
</comment>
<keyword evidence="6 8" id="KW-0413">Isomerase</keyword>
<dbReference type="InterPro" id="IPR047215">
    <property type="entry name" value="Galactose_mutarotase-like"/>
</dbReference>
<dbReference type="NCBIfam" id="NF008277">
    <property type="entry name" value="PRK11055.1"/>
    <property type="match status" value="1"/>
</dbReference>
<dbReference type="InterPro" id="IPR011013">
    <property type="entry name" value="Gal_mutarotase_sf_dom"/>
</dbReference>
<evidence type="ECO:0000256" key="4">
    <source>
        <dbReference type="ARBA" id="ARBA00013185"/>
    </source>
</evidence>
<reference evidence="10" key="1">
    <citation type="journal article" date="2019" name="Int. J. Syst. Evol. Microbiol.">
        <title>The Global Catalogue of Microorganisms (GCM) 10K type strain sequencing project: providing services to taxonomists for standard genome sequencing and annotation.</title>
        <authorList>
            <consortium name="The Broad Institute Genomics Platform"/>
            <consortium name="The Broad Institute Genome Sequencing Center for Infectious Disease"/>
            <person name="Wu L."/>
            <person name="Ma J."/>
        </authorList>
    </citation>
    <scope>NUCLEOTIDE SEQUENCE [LARGE SCALE GENOMIC DNA]</scope>
    <source>
        <strain evidence="10">CGMCC 1.12237</strain>
    </source>
</reference>
<dbReference type="PANTHER" id="PTHR10091">
    <property type="entry name" value="ALDOSE-1-EPIMERASE"/>
    <property type="match status" value="1"/>
</dbReference>
<evidence type="ECO:0000256" key="2">
    <source>
        <dbReference type="ARBA" id="ARBA00005028"/>
    </source>
</evidence>
<keyword evidence="10" id="KW-1185">Reference proteome</keyword>
<evidence type="ECO:0000256" key="6">
    <source>
        <dbReference type="ARBA" id="ARBA00023235"/>
    </source>
</evidence>
<dbReference type="InterPro" id="IPR008183">
    <property type="entry name" value="Aldose_1/G6P_1-epimerase"/>
</dbReference>
<dbReference type="CDD" id="cd09019">
    <property type="entry name" value="galactose_mutarotase_like"/>
    <property type="match status" value="1"/>
</dbReference>
<dbReference type="PANTHER" id="PTHR10091:SF0">
    <property type="entry name" value="GALACTOSE MUTAROTASE"/>
    <property type="match status" value="1"/>
</dbReference>
<gene>
    <name evidence="9" type="ORF">ACFPM4_16690</name>
</gene>
<evidence type="ECO:0000313" key="10">
    <source>
        <dbReference type="Proteomes" id="UP001596147"/>
    </source>
</evidence>
<dbReference type="Pfam" id="PF01263">
    <property type="entry name" value="Aldose_epim"/>
    <property type="match status" value="1"/>
</dbReference>
<proteinExistence type="inferred from homology"/>
<dbReference type="EMBL" id="JBHSMC010000025">
    <property type="protein sequence ID" value="MFC5466359.1"/>
    <property type="molecule type" value="Genomic_DNA"/>
</dbReference>
<accession>A0ABW0LKT1</accession>
<comment type="catalytic activity">
    <reaction evidence="1 8">
        <text>alpha-D-glucose = beta-D-glucose</text>
        <dbReference type="Rhea" id="RHEA:10264"/>
        <dbReference type="ChEBI" id="CHEBI:15903"/>
        <dbReference type="ChEBI" id="CHEBI:17925"/>
        <dbReference type="EC" id="5.1.3.3"/>
    </reaction>
</comment>
<evidence type="ECO:0000256" key="7">
    <source>
        <dbReference type="ARBA" id="ARBA00023277"/>
    </source>
</evidence>
<dbReference type="EC" id="5.1.3.3" evidence="4 8"/>
<dbReference type="Proteomes" id="UP001596147">
    <property type="component" value="Unassembled WGS sequence"/>
</dbReference>
<dbReference type="SUPFAM" id="SSF74650">
    <property type="entry name" value="Galactose mutarotase-like"/>
    <property type="match status" value="1"/>
</dbReference>
<dbReference type="PIRSF" id="PIRSF005096">
    <property type="entry name" value="GALM"/>
    <property type="match status" value="1"/>
</dbReference>
<dbReference type="Gene3D" id="2.70.98.10">
    <property type="match status" value="1"/>
</dbReference>
<comment type="pathway">
    <text evidence="2 8">Carbohydrate metabolism; hexose metabolism.</text>
</comment>
<name>A0ABW0LKT1_9BACI</name>
<protein>
    <recommendedName>
        <fullName evidence="5 8">Aldose 1-epimerase</fullName>
        <ecNumber evidence="4 8">5.1.3.3</ecNumber>
    </recommendedName>
</protein>
<evidence type="ECO:0000256" key="5">
    <source>
        <dbReference type="ARBA" id="ARBA00014165"/>
    </source>
</evidence>
<sequence length="352" mass="39589">MNVTKKLFGHLQDKPVYAYTLKNDNNVELTAIDYGCIITKLYTPDENGKLENIVLGHDNLEDYLHRSPYFGAVVGRVAGRIGGAKFELNGKTYTLAQNENDNHLHGGLVGYDKVIWDAEVKEGEDEASIEFSYLSVDGEEGYPGNLQLKVTYTLNNDNEFSIQYDGISDETTLLNITNHSYFNLSGELKRDILDHTLTLKSDQFLELRDNLLPSGELIPVEGTTFDFRSGRKIRTGVESDYAQNKLADSGYDHPFVLSTNHDSEIYLEDTESGRTLTIETDEKAVVVYTSNMLPEEGEVYGVPSRKYLGICLETQGYPDAPNHPHFPNWILEKDQKRTSVTKYKFGTISAKA</sequence>
<dbReference type="GO" id="GO:0016853">
    <property type="term" value="F:isomerase activity"/>
    <property type="evidence" value="ECO:0007669"/>
    <property type="project" value="UniProtKB-KW"/>
</dbReference>
<keyword evidence="7 8" id="KW-0119">Carbohydrate metabolism</keyword>